<reference evidence="10 11" key="1">
    <citation type="submission" date="2019-06" db="EMBL/GenBank/DDBJ databases">
        <authorList>
            <person name="Livingstone P."/>
            <person name="Whitworth D."/>
        </authorList>
    </citation>
    <scope>NUCLEOTIDE SEQUENCE [LARGE SCALE GENOMIC DNA]</scope>
    <source>
        <strain evidence="10 11">AM401</strain>
    </source>
</reference>
<gene>
    <name evidence="10" type="ORF">FJV41_03280</name>
</gene>
<keyword evidence="7 9" id="KW-0472">Membrane</keyword>
<comment type="subcellular location">
    <subcellularLocation>
        <location evidence="1">Cell membrane</location>
        <topology evidence="1">Multi-pass membrane protein</topology>
    </subcellularLocation>
</comment>
<accession>A0A540X8D6</accession>
<protein>
    <submittedName>
        <fullName evidence="10">AI-2E family transporter</fullName>
    </submittedName>
</protein>
<evidence type="ECO:0000256" key="7">
    <source>
        <dbReference type="ARBA" id="ARBA00023136"/>
    </source>
</evidence>
<keyword evidence="6 9" id="KW-1133">Transmembrane helix</keyword>
<feature type="transmembrane region" description="Helical" evidence="9">
    <location>
        <begin position="40"/>
        <end position="58"/>
    </location>
</feature>
<comment type="similarity">
    <text evidence="2">Belongs to the autoinducer-2 exporter (AI-2E) (TC 2.A.86) family.</text>
</comment>
<dbReference type="Pfam" id="PF01594">
    <property type="entry name" value="AI-2E_transport"/>
    <property type="match status" value="1"/>
</dbReference>
<dbReference type="OrthoDB" id="5524608at2"/>
<sequence>MKDSSRQLPVYVPARTVWAVGLQVLLLAICWLVLRRLYPLFTLLAVVLLLSLALDPLVRRLERWGLKRGLGVAVVALVLLGLVGVLVGTLVPALVQQIEGLVQAMPGLLERLSESQWVRELGARYGFELQPEELLRFEPMDLAGRAVGVLSSTLGLLAAGITVVALSVFSLLFGKELYESILQWVVPRRRHHVRGLVERMRAAVSNYVAGTLLVMTIGGTVAATVALVQGVPFFLALGLAVMVLGVIPYIGSVISAVLVSLTTLATVGLRAAVIALVVFMVYQQIESNVLGPMVQRRAIRMNPLLISIVVLCGGALAGLLGAVVAVPLAAAAQVLVQELLRARQLNWRRVHRRENARRQAGRGAVEEGLLFAGPMDDTPEHGGPPSEGDRH</sequence>
<keyword evidence="3" id="KW-0813">Transport</keyword>
<evidence type="ECO:0000256" key="3">
    <source>
        <dbReference type="ARBA" id="ARBA00022448"/>
    </source>
</evidence>
<evidence type="ECO:0000256" key="5">
    <source>
        <dbReference type="ARBA" id="ARBA00022692"/>
    </source>
</evidence>
<feature type="transmembrane region" description="Helical" evidence="9">
    <location>
        <begin position="146"/>
        <end position="173"/>
    </location>
</feature>
<feature type="transmembrane region" description="Helical" evidence="9">
    <location>
        <begin position="70"/>
        <end position="95"/>
    </location>
</feature>
<keyword evidence="5 9" id="KW-0812">Transmembrane</keyword>
<dbReference type="GO" id="GO:0005886">
    <property type="term" value="C:plasma membrane"/>
    <property type="evidence" value="ECO:0007669"/>
    <property type="project" value="UniProtKB-SubCell"/>
</dbReference>
<keyword evidence="4" id="KW-1003">Cell membrane</keyword>
<organism evidence="10 11">
    <name type="scientific">Myxococcus llanfairpwllgwyngyllgogerychwyrndrobwllllantysiliogogogochensis</name>
    <dbReference type="NCBI Taxonomy" id="2590453"/>
    <lineage>
        <taxon>Bacteria</taxon>
        <taxon>Pseudomonadati</taxon>
        <taxon>Myxococcota</taxon>
        <taxon>Myxococcia</taxon>
        <taxon>Myxococcales</taxon>
        <taxon>Cystobacterineae</taxon>
        <taxon>Myxococcaceae</taxon>
        <taxon>Myxococcus</taxon>
    </lineage>
</organism>
<dbReference type="PANTHER" id="PTHR21716:SF53">
    <property type="entry name" value="PERMEASE PERM-RELATED"/>
    <property type="match status" value="1"/>
</dbReference>
<dbReference type="InterPro" id="IPR002549">
    <property type="entry name" value="AI-2E-like"/>
</dbReference>
<dbReference type="GO" id="GO:0055085">
    <property type="term" value="P:transmembrane transport"/>
    <property type="evidence" value="ECO:0007669"/>
    <property type="project" value="TreeGrafter"/>
</dbReference>
<evidence type="ECO:0000256" key="8">
    <source>
        <dbReference type="SAM" id="MobiDB-lite"/>
    </source>
</evidence>
<evidence type="ECO:0000256" key="9">
    <source>
        <dbReference type="SAM" id="Phobius"/>
    </source>
</evidence>
<feature type="region of interest" description="Disordered" evidence="8">
    <location>
        <begin position="372"/>
        <end position="391"/>
    </location>
</feature>
<feature type="transmembrane region" description="Helical" evidence="9">
    <location>
        <begin position="12"/>
        <end position="34"/>
    </location>
</feature>
<keyword evidence="11" id="KW-1185">Reference proteome</keyword>
<feature type="transmembrane region" description="Helical" evidence="9">
    <location>
        <begin position="267"/>
        <end position="285"/>
    </location>
</feature>
<name>A0A540X8D6_9BACT</name>
<dbReference type="AlphaFoldDB" id="A0A540X8D6"/>
<dbReference type="PANTHER" id="PTHR21716">
    <property type="entry name" value="TRANSMEMBRANE PROTEIN"/>
    <property type="match status" value="1"/>
</dbReference>
<evidence type="ECO:0000256" key="1">
    <source>
        <dbReference type="ARBA" id="ARBA00004651"/>
    </source>
</evidence>
<dbReference type="Proteomes" id="UP000315369">
    <property type="component" value="Unassembled WGS sequence"/>
</dbReference>
<comment type="caution">
    <text evidence="10">The sequence shown here is derived from an EMBL/GenBank/DDBJ whole genome shotgun (WGS) entry which is preliminary data.</text>
</comment>
<feature type="transmembrane region" description="Helical" evidence="9">
    <location>
        <begin position="233"/>
        <end position="260"/>
    </location>
</feature>
<feature type="transmembrane region" description="Helical" evidence="9">
    <location>
        <begin position="305"/>
        <end position="336"/>
    </location>
</feature>
<proteinExistence type="inferred from homology"/>
<evidence type="ECO:0000256" key="2">
    <source>
        <dbReference type="ARBA" id="ARBA00009773"/>
    </source>
</evidence>
<evidence type="ECO:0000313" key="11">
    <source>
        <dbReference type="Proteomes" id="UP000315369"/>
    </source>
</evidence>
<evidence type="ECO:0000256" key="4">
    <source>
        <dbReference type="ARBA" id="ARBA00022475"/>
    </source>
</evidence>
<dbReference type="EMBL" id="VIFM01000007">
    <property type="protein sequence ID" value="TQF17490.1"/>
    <property type="molecule type" value="Genomic_DNA"/>
</dbReference>
<evidence type="ECO:0000256" key="6">
    <source>
        <dbReference type="ARBA" id="ARBA00022989"/>
    </source>
</evidence>
<dbReference type="RefSeq" id="WP_141640918.1">
    <property type="nucleotide sequence ID" value="NZ_VIFM01000007.1"/>
</dbReference>
<feature type="transmembrane region" description="Helical" evidence="9">
    <location>
        <begin position="204"/>
        <end position="227"/>
    </location>
</feature>
<evidence type="ECO:0000313" key="10">
    <source>
        <dbReference type="EMBL" id="TQF17490.1"/>
    </source>
</evidence>